<evidence type="ECO:0000313" key="2">
    <source>
        <dbReference type="EMBL" id="KAH8696226.1"/>
    </source>
</evidence>
<organism evidence="2 3">
    <name type="scientific">Talaromyces proteolyticus</name>
    <dbReference type="NCBI Taxonomy" id="1131652"/>
    <lineage>
        <taxon>Eukaryota</taxon>
        <taxon>Fungi</taxon>
        <taxon>Dikarya</taxon>
        <taxon>Ascomycota</taxon>
        <taxon>Pezizomycotina</taxon>
        <taxon>Eurotiomycetes</taxon>
        <taxon>Eurotiomycetidae</taxon>
        <taxon>Eurotiales</taxon>
        <taxon>Trichocomaceae</taxon>
        <taxon>Talaromyces</taxon>
        <taxon>Talaromyces sect. Bacilispori</taxon>
    </lineage>
</organism>
<dbReference type="SUPFAM" id="SSF53474">
    <property type="entry name" value="alpha/beta-Hydrolases"/>
    <property type="match status" value="1"/>
</dbReference>
<comment type="caution">
    <text evidence="2">The sequence shown here is derived from an EMBL/GenBank/DDBJ whole genome shotgun (WGS) entry which is preliminary data.</text>
</comment>
<dbReference type="InterPro" id="IPR013094">
    <property type="entry name" value="AB_hydrolase_3"/>
</dbReference>
<dbReference type="InterPro" id="IPR029058">
    <property type="entry name" value="AB_hydrolase_fold"/>
</dbReference>
<proteinExistence type="predicted"/>
<reference evidence="2" key="1">
    <citation type="submission" date="2021-12" db="EMBL/GenBank/DDBJ databases">
        <title>Convergent genome expansion in fungi linked to evolution of root-endophyte symbiosis.</title>
        <authorList>
            <consortium name="DOE Joint Genome Institute"/>
            <person name="Ke Y.-H."/>
            <person name="Bonito G."/>
            <person name="Liao H.-L."/>
            <person name="Looney B."/>
            <person name="Rojas-Flechas A."/>
            <person name="Nash J."/>
            <person name="Hameed K."/>
            <person name="Schadt C."/>
            <person name="Martin F."/>
            <person name="Crous P.W."/>
            <person name="Miettinen O."/>
            <person name="Magnuson J.K."/>
            <person name="Labbe J."/>
            <person name="Jacobson D."/>
            <person name="Doktycz M.J."/>
            <person name="Veneault-Fourrey C."/>
            <person name="Kuo A."/>
            <person name="Mondo S."/>
            <person name="Calhoun S."/>
            <person name="Riley R."/>
            <person name="Ohm R."/>
            <person name="LaButti K."/>
            <person name="Andreopoulos B."/>
            <person name="Pangilinan J."/>
            <person name="Nolan M."/>
            <person name="Tritt A."/>
            <person name="Clum A."/>
            <person name="Lipzen A."/>
            <person name="Daum C."/>
            <person name="Barry K."/>
            <person name="Grigoriev I.V."/>
            <person name="Vilgalys R."/>
        </authorList>
    </citation>
    <scope>NUCLEOTIDE SEQUENCE</scope>
    <source>
        <strain evidence="2">PMI_201</strain>
    </source>
</reference>
<gene>
    <name evidence="2" type="ORF">BGW36DRAFT_297918</name>
</gene>
<protein>
    <recommendedName>
        <fullName evidence="1">Alpha/beta hydrolase fold-3 domain-containing protein</fullName>
    </recommendedName>
</protein>
<name>A0AAD4KPC0_9EURO</name>
<dbReference type="GeneID" id="70241680"/>
<dbReference type="AlphaFoldDB" id="A0AAD4KPC0"/>
<dbReference type="GO" id="GO:0016787">
    <property type="term" value="F:hydrolase activity"/>
    <property type="evidence" value="ECO:0007669"/>
    <property type="project" value="InterPro"/>
</dbReference>
<dbReference type="Gene3D" id="3.40.50.1820">
    <property type="entry name" value="alpha/beta hydrolase"/>
    <property type="match status" value="1"/>
</dbReference>
<evidence type="ECO:0000313" key="3">
    <source>
        <dbReference type="Proteomes" id="UP001201262"/>
    </source>
</evidence>
<feature type="domain" description="Alpha/beta hydrolase fold-3" evidence="1">
    <location>
        <begin position="127"/>
        <end position="218"/>
    </location>
</feature>
<dbReference type="RefSeq" id="XP_046071164.1">
    <property type="nucleotide sequence ID" value="XM_046211393.1"/>
</dbReference>
<sequence>MRFLFNCSGTLIKGATGSCYFSKPATRRVWVKRSDVSQLVPRRAFASISADSFVQNCVDIPVGGNGSIKLNILKPTTNSVEANSNTIIYLPQGPIFSNEKLAHPRETTTTLPFLDEAAVTENATPQKLLARTTGSTVVTVNYRLGYMNASPSPQDGDAPLFHRHPTPVHDTLAGLDWVLGTIDPEQLCVVGTNIGGSLALMLALTEFKTIHAIAAYEPICDWTGLDDYCTVDPNDIAEAVANDIKKKNVGTKSDQDIELELLRAQVAQIKQGSRHRRKSAPADLVPLLRAREYLFQAPSKYFDAFASPMLFLRSAGKDPPKTFPKYHTGPEYSTPVLKKPNVAEDLVDLWDVYIQADEEASSAQESNDNIEQPARRRKALSRWPPYGLDYGANSGVADGVEKLDATLPLVKLFARSNTNYLDGSPTEPGSAVVDQDLNNNNNAKRRAKPLASQDSVLADQAKEMVSVLRRACFWGREKGYGEQRVSLACLPRSDSIGTANAKNGSNNDAADLADLQVDSAISEAALWFNRVSGAND</sequence>
<dbReference type="Proteomes" id="UP001201262">
    <property type="component" value="Unassembled WGS sequence"/>
</dbReference>
<evidence type="ECO:0000259" key="1">
    <source>
        <dbReference type="Pfam" id="PF07859"/>
    </source>
</evidence>
<dbReference type="EMBL" id="JAJTJA010000007">
    <property type="protein sequence ID" value="KAH8696226.1"/>
    <property type="molecule type" value="Genomic_DNA"/>
</dbReference>
<keyword evidence="3" id="KW-1185">Reference proteome</keyword>
<accession>A0AAD4KPC0</accession>
<dbReference type="Pfam" id="PF07859">
    <property type="entry name" value="Abhydrolase_3"/>
    <property type="match status" value="1"/>
</dbReference>